<gene>
    <name evidence="3" type="ORF">GCM10010170_000840</name>
</gene>
<evidence type="ECO:0000313" key="3">
    <source>
        <dbReference type="EMBL" id="GAA2326220.1"/>
    </source>
</evidence>
<accession>A0ABN3FAY6</accession>
<protein>
    <submittedName>
        <fullName evidence="3">Uncharacterized protein</fullName>
    </submittedName>
</protein>
<sequence>MQRPAPRLTVGPLPPSVYWRRRAIVLVGVVVAVVLVWLAVGGGSPSSPTAVSSEPASRTTSTPGPTTAAPTVGTPTPGDLTSPSFVPATPEQTGPAATPRSPAPANVAPCTDDQITVTVAASPSPGLLGGTFTFSIAIVSKATDWCSRDLGAGAQEIRVLREGSLVFTSDECGSARTSDVRAFAVGDAVTYRYSWSSYRATPRCALASSPAPPGKYQVVARIGTKVSAPVDFTINR</sequence>
<organism evidence="3 4">
    <name type="scientific">Dactylosporangium salmoneum</name>
    <dbReference type="NCBI Taxonomy" id="53361"/>
    <lineage>
        <taxon>Bacteria</taxon>
        <taxon>Bacillati</taxon>
        <taxon>Actinomycetota</taxon>
        <taxon>Actinomycetes</taxon>
        <taxon>Micromonosporales</taxon>
        <taxon>Micromonosporaceae</taxon>
        <taxon>Dactylosporangium</taxon>
    </lineage>
</organism>
<dbReference type="EMBL" id="BAAARV010000003">
    <property type="protein sequence ID" value="GAA2326220.1"/>
    <property type="molecule type" value="Genomic_DNA"/>
</dbReference>
<feature type="compositionally biased region" description="Low complexity" evidence="1">
    <location>
        <begin position="55"/>
        <end position="78"/>
    </location>
</feature>
<feature type="region of interest" description="Disordered" evidence="1">
    <location>
        <begin position="44"/>
        <end position="108"/>
    </location>
</feature>
<evidence type="ECO:0000256" key="1">
    <source>
        <dbReference type="SAM" id="MobiDB-lite"/>
    </source>
</evidence>
<keyword evidence="4" id="KW-1185">Reference proteome</keyword>
<keyword evidence="2" id="KW-1133">Transmembrane helix</keyword>
<comment type="caution">
    <text evidence="3">The sequence shown here is derived from an EMBL/GenBank/DDBJ whole genome shotgun (WGS) entry which is preliminary data.</text>
</comment>
<reference evidence="3 4" key="1">
    <citation type="journal article" date="2019" name="Int. J. Syst. Evol. Microbiol.">
        <title>The Global Catalogue of Microorganisms (GCM) 10K type strain sequencing project: providing services to taxonomists for standard genome sequencing and annotation.</title>
        <authorList>
            <consortium name="The Broad Institute Genomics Platform"/>
            <consortium name="The Broad Institute Genome Sequencing Center for Infectious Disease"/>
            <person name="Wu L."/>
            <person name="Ma J."/>
        </authorList>
    </citation>
    <scope>NUCLEOTIDE SEQUENCE [LARGE SCALE GENOMIC DNA]</scope>
    <source>
        <strain evidence="3 4">JCM 3272</strain>
    </source>
</reference>
<dbReference type="RefSeq" id="WP_344610133.1">
    <property type="nucleotide sequence ID" value="NZ_BAAARV010000003.1"/>
</dbReference>
<feature type="transmembrane region" description="Helical" evidence="2">
    <location>
        <begin position="23"/>
        <end position="40"/>
    </location>
</feature>
<feature type="compositionally biased region" description="Polar residues" evidence="1">
    <location>
        <begin position="45"/>
        <end position="54"/>
    </location>
</feature>
<evidence type="ECO:0000256" key="2">
    <source>
        <dbReference type="SAM" id="Phobius"/>
    </source>
</evidence>
<keyword evidence="2" id="KW-0472">Membrane</keyword>
<proteinExistence type="predicted"/>
<evidence type="ECO:0000313" key="4">
    <source>
        <dbReference type="Proteomes" id="UP001501444"/>
    </source>
</evidence>
<dbReference type="Proteomes" id="UP001501444">
    <property type="component" value="Unassembled WGS sequence"/>
</dbReference>
<name>A0ABN3FAY6_9ACTN</name>
<keyword evidence="2" id="KW-0812">Transmembrane</keyword>